<accession>A0A915I150</accession>
<dbReference type="WBParaSite" id="nRc.2.0.1.t07867-RA">
    <property type="protein sequence ID" value="nRc.2.0.1.t07867-RA"/>
    <property type="gene ID" value="nRc.2.0.1.g07867"/>
</dbReference>
<dbReference type="Proteomes" id="UP000887565">
    <property type="component" value="Unplaced"/>
</dbReference>
<protein>
    <submittedName>
        <fullName evidence="2">Uncharacterized protein</fullName>
    </submittedName>
</protein>
<sequence length="140" mass="16272">MTFTFVGKFLSLESIQIYKKNPGIRLTANYSSAKSSTILVLKDLEGETFPLFPANTHDASQIPQFEFRQIMRQFQLLMQWALQCVTVDRTEIKESTLLLMQTYQHDDVEEDTEKVWPLDSLVPATDKVRPPLPKRVEQFF</sequence>
<reference evidence="2" key="1">
    <citation type="submission" date="2022-11" db="UniProtKB">
        <authorList>
            <consortium name="WormBaseParasite"/>
        </authorList>
    </citation>
    <scope>IDENTIFICATION</scope>
</reference>
<dbReference type="AlphaFoldDB" id="A0A915I150"/>
<evidence type="ECO:0000313" key="2">
    <source>
        <dbReference type="WBParaSite" id="nRc.2.0.1.t07867-RA"/>
    </source>
</evidence>
<evidence type="ECO:0000313" key="1">
    <source>
        <dbReference type="Proteomes" id="UP000887565"/>
    </source>
</evidence>
<name>A0A915I150_ROMCU</name>
<organism evidence="1 2">
    <name type="scientific">Romanomermis culicivorax</name>
    <name type="common">Nematode worm</name>
    <dbReference type="NCBI Taxonomy" id="13658"/>
    <lineage>
        <taxon>Eukaryota</taxon>
        <taxon>Metazoa</taxon>
        <taxon>Ecdysozoa</taxon>
        <taxon>Nematoda</taxon>
        <taxon>Enoplea</taxon>
        <taxon>Dorylaimia</taxon>
        <taxon>Mermithida</taxon>
        <taxon>Mermithoidea</taxon>
        <taxon>Mermithidae</taxon>
        <taxon>Romanomermis</taxon>
    </lineage>
</organism>
<proteinExistence type="predicted"/>
<keyword evidence="1" id="KW-1185">Reference proteome</keyword>